<protein>
    <submittedName>
        <fullName evidence="1">Flagellar biosynthesis protein</fullName>
    </submittedName>
</protein>
<dbReference type="EMBL" id="BAABDF010000003">
    <property type="protein sequence ID" value="GAA3858863.1"/>
    <property type="molecule type" value="Genomic_DNA"/>
</dbReference>
<gene>
    <name evidence="1" type="ORF">GCM10022404_07070</name>
</gene>
<organism evidence="1 2">
    <name type="scientific">Celeribacter arenosi</name>
    <dbReference type="NCBI Taxonomy" id="792649"/>
    <lineage>
        <taxon>Bacteria</taxon>
        <taxon>Pseudomonadati</taxon>
        <taxon>Pseudomonadota</taxon>
        <taxon>Alphaproteobacteria</taxon>
        <taxon>Rhodobacterales</taxon>
        <taxon>Roseobacteraceae</taxon>
        <taxon>Celeribacter</taxon>
    </lineage>
</organism>
<keyword evidence="2" id="KW-1185">Reference proteome</keyword>
<comment type="caution">
    <text evidence="1">The sequence shown here is derived from an EMBL/GenBank/DDBJ whole genome shotgun (WGS) entry which is preliminary data.</text>
</comment>
<keyword evidence="1" id="KW-0282">Flagellum</keyword>
<keyword evidence="1" id="KW-0966">Cell projection</keyword>
<name>A0ABP7JY61_9RHOB</name>
<reference evidence="2" key="1">
    <citation type="journal article" date="2019" name="Int. J. Syst. Evol. Microbiol.">
        <title>The Global Catalogue of Microorganisms (GCM) 10K type strain sequencing project: providing services to taxonomists for standard genome sequencing and annotation.</title>
        <authorList>
            <consortium name="The Broad Institute Genomics Platform"/>
            <consortium name="The Broad Institute Genome Sequencing Center for Infectious Disease"/>
            <person name="Wu L."/>
            <person name="Ma J."/>
        </authorList>
    </citation>
    <scope>NUCLEOTIDE SEQUENCE [LARGE SCALE GENOMIC DNA]</scope>
    <source>
        <strain evidence="2">JCM 17190</strain>
    </source>
</reference>
<proteinExistence type="predicted"/>
<accession>A0ABP7JY61</accession>
<dbReference type="Proteomes" id="UP001399917">
    <property type="component" value="Unassembled WGS sequence"/>
</dbReference>
<keyword evidence="1" id="KW-0969">Cilium</keyword>
<sequence>MKHTCISLEDFGVTKSLQKKAEAAPPPVNVSSEELEEVRLAAYERGYKAGWDDAVRAEGADQSRIGADFAHNLQELGFTFHEARAHVMRALEPLLEEMVSKVLPHLVTQTLGQTIVSEIMSLGSQASDAPVQLVISPNSLPAVKTYLDSSLSLPVDIIEEPSLAEGQVFLRLGDREQKIDLDGAIAKISEAINSVYTLNEEVFKNG</sequence>
<evidence type="ECO:0000313" key="1">
    <source>
        <dbReference type="EMBL" id="GAA3858863.1"/>
    </source>
</evidence>
<dbReference type="RefSeq" id="WP_344843546.1">
    <property type="nucleotide sequence ID" value="NZ_BAABDF010000003.1"/>
</dbReference>
<evidence type="ECO:0000313" key="2">
    <source>
        <dbReference type="Proteomes" id="UP001399917"/>
    </source>
</evidence>